<evidence type="ECO:0000256" key="1">
    <source>
        <dbReference type="SAM" id="MobiDB-lite"/>
    </source>
</evidence>
<dbReference type="AlphaFoldDB" id="A0A4Q9N5R4"/>
<reference evidence="2" key="1">
    <citation type="submission" date="2019-01" db="EMBL/GenBank/DDBJ databases">
        <title>Draft genome sequences of three monokaryotic isolates of the white-rot basidiomycete fungus Dichomitus squalens.</title>
        <authorList>
            <consortium name="DOE Joint Genome Institute"/>
            <person name="Lopez S.C."/>
            <person name="Andreopoulos B."/>
            <person name="Pangilinan J."/>
            <person name="Lipzen A."/>
            <person name="Riley R."/>
            <person name="Ahrendt S."/>
            <person name="Ng V."/>
            <person name="Barry K."/>
            <person name="Daum C."/>
            <person name="Grigoriev I.V."/>
            <person name="Hilden K.S."/>
            <person name="Makela M.R."/>
            <person name="de Vries R.P."/>
        </authorList>
    </citation>
    <scope>NUCLEOTIDE SEQUENCE [LARGE SCALE GENOMIC DNA]</scope>
    <source>
        <strain evidence="2">OM18370.1</strain>
    </source>
</reference>
<sequence>MCGLPPGQNPSSVHPNTLLGAGTQAYATTTMQWSGYGGYGGNGNGQQQPQQPATASRKWGPVGQRLRYVENNVSYVGEAVDVIESTGGELLRLEYSNGQRPDILRVDLERTRDALTLPPHTVIRNALRDDNPPQTPEYPGTARRTRARPYLNKG</sequence>
<dbReference type="Proteomes" id="UP000292957">
    <property type="component" value="Unassembled WGS sequence"/>
</dbReference>
<proteinExistence type="predicted"/>
<dbReference type="EMBL" id="ML143386">
    <property type="protein sequence ID" value="TBU35397.1"/>
    <property type="molecule type" value="Genomic_DNA"/>
</dbReference>
<name>A0A4Q9N5R4_9APHY</name>
<feature type="region of interest" description="Disordered" evidence="1">
    <location>
        <begin position="38"/>
        <end position="61"/>
    </location>
</feature>
<organism evidence="2">
    <name type="scientific">Dichomitus squalens</name>
    <dbReference type="NCBI Taxonomy" id="114155"/>
    <lineage>
        <taxon>Eukaryota</taxon>
        <taxon>Fungi</taxon>
        <taxon>Dikarya</taxon>
        <taxon>Basidiomycota</taxon>
        <taxon>Agaricomycotina</taxon>
        <taxon>Agaricomycetes</taxon>
        <taxon>Polyporales</taxon>
        <taxon>Polyporaceae</taxon>
        <taxon>Dichomitus</taxon>
    </lineage>
</organism>
<accession>A0A4Q9N5R4</accession>
<protein>
    <submittedName>
        <fullName evidence="2">Uncharacterized protein</fullName>
    </submittedName>
</protein>
<feature type="region of interest" description="Disordered" evidence="1">
    <location>
        <begin position="125"/>
        <end position="154"/>
    </location>
</feature>
<dbReference type="OrthoDB" id="10553752at2759"/>
<evidence type="ECO:0000313" key="2">
    <source>
        <dbReference type="EMBL" id="TBU35397.1"/>
    </source>
</evidence>
<gene>
    <name evidence="2" type="ORF">BD311DRAFT_859970</name>
</gene>